<reference evidence="1" key="1">
    <citation type="journal article" date="2016" name="Sci. Rep.">
        <title>Molecular characterization of firefly nuptial gifts: a multi-omics approach sheds light on postcopulatory sexual selection.</title>
        <authorList>
            <person name="Al-Wathiqui N."/>
            <person name="Fallon T.R."/>
            <person name="South A."/>
            <person name="Weng J.K."/>
            <person name="Lewis S.M."/>
        </authorList>
    </citation>
    <scope>NUCLEOTIDE SEQUENCE</scope>
</reference>
<dbReference type="AlphaFoldDB" id="A0A1Y1KXW2"/>
<sequence>MAAQGDYYMRLDVGSLDELRDKIIDNLPSLRQTKSTDPQRGGDVWTYEDTKDIKEFTQILLDKRPDIKPMVQPWGLEPATNDRYPKIVRIGETILSRQYISPNYIVVVSPMTHATVPLWLSRGDDRASGITVNTTKGDAWIIRGGTRFHLPVPYHTMPLPVRKI</sequence>
<name>A0A1Y1KXW2_PHOPY</name>
<organism evidence="1">
    <name type="scientific">Photinus pyralis</name>
    <name type="common">Common eastern firefly</name>
    <name type="synonym">Lampyris pyralis</name>
    <dbReference type="NCBI Taxonomy" id="7054"/>
    <lineage>
        <taxon>Eukaryota</taxon>
        <taxon>Metazoa</taxon>
        <taxon>Ecdysozoa</taxon>
        <taxon>Arthropoda</taxon>
        <taxon>Hexapoda</taxon>
        <taxon>Insecta</taxon>
        <taxon>Pterygota</taxon>
        <taxon>Neoptera</taxon>
        <taxon>Endopterygota</taxon>
        <taxon>Coleoptera</taxon>
        <taxon>Polyphaga</taxon>
        <taxon>Elateriformia</taxon>
        <taxon>Elateroidea</taxon>
        <taxon>Lampyridae</taxon>
        <taxon>Lampyrinae</taxon>
        <taxon>Photinus</taxon>
    </lineage>
</organism>
<protein>
    <submittedName>
        <fullName evidence="1">Uncharacterized protein</fullName>
    </submittedName>
</protein>
<accession>A0A1Y1KXW2</accession>
<dbReference type="EMBL" id="GEZM01072761">
    <property type="protein sequence ID" value="JAV65408.1"/>
    <property type="molecule type" value="Transcribed_RNA"/>
</dbReference>
<evidence type="ECO:0000313" key="1">
    <source>
        <dbReference type="EMBL" id="JAV65408.1"/>
    </source>
</evidence>
<proteinExistence type="predicted"/>